<evidence type="ECO:0000313" key="8">
    <source>
        <dbReference type="Proteomes" id="UP000693672"/>
    </source>
</evidence>
<dbReference type="InterPro" id="IPR001001">
    <property type="entry name" value="DNA_polIII_beta"/>
</dbReference>
<dbReference type="AlphaFoldDB" id="A0A916NYR0"/>
<evidence type="ECO:0000259" key="4">
    <source>
        <dbReference type="Pfam" id="PF00712"/>
    </source>
</evidence>
<accession>A0A916NYR0</accession>
<gene>
    <name evidence="7" type="primary">dnaN_2</name>
    <name evidence="7" type="ORF">PAESOLCIP111_05821</name>
</gene>
<comment type="subcellular location">
    <subcellularLocation>
        <location evidence="3">Cytoplasm</location>
    </subcellularLocation>
</comment>
<dbReference type="Pfam" id="PF00712">
    <property type="entry name" value="DNA_pol3_beta"/>
    <property type="match status" value="1"/>
</dbReference>
<dbReference type="Proteomes" id="UP000693672">
    <property type="component" value="Unassembled WGS sequence"/>
</dbReference>
<dbReference type="EMBL" id="CAJVAS010000047">
    <property type="protein sequence ID" value="CAG7649226.1"/>
    <property type="molecule type" value="Genomic_DNA"/>
</dbReference>
<protein>
    <recommendedName>
        <fullName evidence="1 3">Beta sliding clamp</fullName>
    </recommendedName>
</protein>
<feature type="domain" description="DNA polymerase III beta sliding clamp central" evidence="5">
    <location>
        <begin position="137"/>
        <end position="257"/>
    </location>
</feature>
<evidence type="ECO:0000313" key="7">
    <source>
        <dbReference type="EMBL" id="CAG7649226.1"/>
    </source>
</evidence>
<keyword evidence="3" id="KW-0239">DNA-directed DNA polymerase</keyword>
<keyword evidence="3" id="KW-0808">Transferase</keyword>
<dbReference type="GO" id="GO:0009360">
    <property type="term" value="C:DNA polymerase III complex"/>
    <property type="evidence" value="ECO:0007669"/>
    <property type="project" value="InterPro"/>
</dbReference>
<dbReference type="InterPro" id="IPR022637">
    <property type="entry name" value="DNA_polIII_beta_cen"/>
</dbReference>
<evidence type="ECO:0000259" key="6">
    <source>
        <dbReference type="Pfam" id="PF02768"/>
    </source>
</evidence>
<evidence type="ECO:0000259" key="5">
    <source>
        <dbReference type="Pfam" id="PF02767"/>
    </source>
</evidence>
<dbReference type="SMART" id="SM00480">
    <property type="entry name" value="POL3Bc"/>
    <property type="match status" value="1"/>
</dbReference>
<proteinExistence type="inferred from homology"/>
<feature type="domain" description="DNA polymerase III beta sliding clamp C-terminal" evidence="6">
    <location>
        <begin position="261"/>
        <end position="381"/>
    </location>
</feature>
<dbReference type="PIRSF" id="PIRSF000804">
    <property type="entry name" value="DNA_pol_III_b"/>
    <property type="match status" value="1"/>
</dbReference>
<dbReference type="Pfam" id="PF02767">
    <property type="entry name" value="DNA_pol3_beta_2"/>
    <property type="match status" value="1"/>
</dbReference>
<dbReference type="GO" id="GO:0008408">
    <property type="term" value="F:3'-5' exonuclease activity"/>
    <property type="evidence" value="ECO:0007669"/>
    <property type="project" value="InterPro"/>
</dbReference>
<organism evidence="7 8">
    <name type="scientific">Paenibacillus solanacearum</name>
    <dbReference type="NCBI Taxonomy" id="2048548"/>
    <lineage>
        <taxon>Bacteria</taxon>
        <taxon>Bacillati</taxon>
        <taxon>Bacillota</taxon>
        <taxon>Bacilli</taxon>
        <taxon>Bacillales</taxon>
        <taxon>Paenibacillaceae</taxon>
        <taxon>Paenibacillus</taxon>
    </lineage>
</organism>
<dbReference type="GO" id="GO:0003887">
    <property type="term" value="F:DNA-directed DNA polymerase activity"/>
    <property type="evidence" value="ECO:0007669"/>
    <property type="project" value="InterPro"/>
</dbReference>
<dbReference type="NCBIfam" id="TIGR00663">
    <property type="entry name" value="dnan"/>
    <property type="match status" value="1"/>
</dbReference>
<keyword evidence="2" id="KW-0238">DNA-binding</keyword>
<keyword evidence="8" id="KW-1185">Reference proteome</keyword>
<name>A0A916NYR0_9BACL</name>
<keyword evidence="3" id="KW-0548">Nucleotidyltransferase</keyword>
<keyword evidence="3" id="KW-0963">Cytoplasm</keyword>
<feature type="domain" description="DNA polymerase III beta sliding clamp N-terminal" evidence="4">
    <location>
        <begin position="1"/>
        <end position="120"/>
    </location>
</feature>
<dbReference type="GO" id="GO:0003677">
    <property type="term" value="F:DNA binding"/>
    <property type="evidence" value="ECO:0007669"/>
    <property type="project" value="UniProtKB-KW"/>
</dbReference>
<comment type="function">
    <text evidence="3">Confers DNA tethering and processivity to DNA polymerases and other proteins. Acts as a clamp, forming a ring around DNA (a reaction catalyzed by the clamp-loading complex) which diffuses in an ATP-independent manner freely and bidirectionally along dsDNA. Initially characterized for its ability to contact the catalytic subunit of DNA polymerase III (Pol III), a complex, multichain enzyme responsible for most of the replicative synthesis in bacteria; Pol III exhibits 3'-5' exonuclease proofreading activity. The beta chain is required for initiation of replication as well as for processivity of DNA replication.</text>
</comment>
<dbReference type="PANTHER" id="PTHR30478">
    <property type="entry name" value="DNA POLYMERASE III SUBUNIT BETA"/>
    <property type="match status" value="1"/>
</dbReference>
<dbReference type="CDD" id="cd00140">
    <property type="entry name" value="beta_clamp"/>
    <property type="match status" value="1"/>
</dbReference>
<comment type="similarity">
    <text evidence="3">Belongs to the beta sliding clamp family.</text>
</comment>
<dbReference type="InterPro" id="IPR022635">
    <property type="entry name" value="DNA_polIII_beta_C"/>
</dbReference>
<dbReference type="PANTHER" id="PTHR30478:SF0">
    <property type="entry name" value="BETA SLIDING CLAMP"/>
    <property type="match status" value="1"/>
</dbReference>
<evidence type="ECO:0000256" key="1">
    <source>
        <dbReference type="ARBA" id="ARBA00021035"/>
    </source>
</evidence>
<dbReference type="InterPro" id="IPR022634">
    <property type="entry name" value="DNA_polIII_beta_N"/>
</dbReference>
<evidence type="ECO:0000256" key="2">
    <source>
        <dbReference type="ARBA" id="ARBA00023125"/>
    </source>
</evidence>
<reference evidence="7" key="1">
    <citation type="submission" date="2021-06" db="EMBL/GenBank/DDBJ databases">
        <authorList>
            <person name="Criscuolo A."/>
        </authorList>
    </citation>
    <scope>NUCLEOTIDE SEQUENCE</scope>
    <source>
        <strain evidence="7">CIP111600</strain>
    </source>
</reference>
<keyword evidence="3" id="KW-0235">DNA replication</keyword>
<dbReference type="Pfam" id="PF02768">
    <property type="entry name" value="DNA_pol3_beta_3"/>
    <property type="match status" value="1"/>
</dbReference>
<evidence type="ECO:0000256" key="3">
    <source>
        <dbReference type="PIRNR" id="PIRNR000804"/>
    </source>
</evidence>
<comment type="caution">
    <text evidence="7">The sequence shown here is derived from an EMBL/GenBank/DDBJ whole genome shotgun (WGS) entry which is preliminary data.</text>
</comment>
<dbReference type="RefSeq" id="WP_218095506.1">
    <property type="nucleotide sequence ID" value="NZ_CAJVAS010000047.1"/>
</dbReference>
<dbReference type="GO" id="GO:0006271">
    <property type="term" value="P:DNA strand elongation involved in DNA replication"/>
    <property type="evidence" value="ECO:0007669"/>
    <property type="project" value="TreeGrafter"/>
</dbReference>
<sequence length="384" mass="41386">MLFHIAQDELLRALQHVSRAADANSPIPSLSGIYVKADSRQLLFIAGSDRMTIQYRVSIEPGSCRCEVVRSGNVIIPANYVLEWVRKLPPGIVTVDTNQDLVVTIRSDAAVCRISGMNGAPYTPITRPSSAAASFLISNEALKRAIQQVAFAVSASETRPVLTGVFCKPSGTMLRLTASDSIRLATGQAEIRKERSNESADNALPQPFLVSGKALYDISKLIPSTTEMTRIFVAPEHVTVQTGPLEVSLTQLHGTYPAVDRLIPSAFVTEMVVSTAGLQSAIERMMLMSGEGHLVRIDSADAKTVRLASRTSGVGDVCELLPVQHLSGEAVAVCFNGKYMSDIVRTVGSEHVAIRFAGKWSPLLLQPADCSASQYLLTPIRTHA</sequence>
<comment type="subunit">
    <text evidence="3">Forms a ring-shaped head-to-tail homodimer around DNA.</text>
</comment>